<gene>
    <name evidence="1" type="ORF">C8J55DRAFT_501215</name>
</gene>
<reference evidence="1" key="2">
    <citation type="journal article" date="2023" name="Proc. Natl. Acad. Sci. U.S.A.">
        <title>A global phylogenomic analysis of the shiitake genus Lentinula.</title>
        <authorList>
            <person name="Sierra-Patev S."/>
            <person name="Min B."/>
            <person name="Naranjo-Ortiz M."/>
            <person name="Looney B."/>
            <person name="Konkel Z."/>
            <person name="Slot J.C."/>
            <person name="Sakamoto Y."/>
            <person name="Steenwyk J.L."/>
            <person name="Rokas A."/>
            <person name="Carro J."/>
            <person name="Camarero S."/>
            <person name="Ferreira P."/>
            <person name="Molpeceres G."/>
            <person name="Ruiz-Duenas F.J."/>
            <person name="Serrano A."/>
            <person name="Henrissat B."/>
            <person name="Drula E."/>
            <person name="Hughes K.W."/>
            <person name="Mata J.L."/>
            <person name="Ishikawa N.K."/>
            <person name="Vargas-Isla R."/>
            <person name="Ushijima S."/>
            <person name="Smith C.A."/>
            <person name="Donoghue J."/>
            <person name="Ahrendt S."/>
            <person name="Andreopoulos W."/>
            <person name="He G."/>
            <person name="LaButti K."/>
            <person name="Lipzen A."/>
            <person name="Ng V."/>
            <person name="Riley R."/>
            <person name="Sandor L."/>
            <person name="Barry K."/>
            <person name="Martinez A.T."/>
            <person name="Xiao Y."/>
            <person name="Gibbons J.G."/>
            <person name="Terashima K."/>
            <person name="Grigoriev I.V."/>
            <person name="Hibbett D."/>
        </authorList>
    </citation>
    <scope>NUCLEOTIDE SEQUENCE</scope>
    <source>
        <strain evidence="1">Sp2 HRB7682 ss15</strain>
    </source>
</reference>
<dbReference type="EMBL" id="JANVFS010000004">
    <property type="protein sequence ID" value="KAJ4492742.1"/>
    <property type="molecule type" value="Genomic_DNA"/>
</dbReference>
<name>A0A9W9AXD9_9AGAR</name>
<evidence type="ECO:0000313" key="1">
    <source>
        <dbReference type="EMBL" id="KAJ4492742.1"/>
    </source>
</evidence>
<comment type="caution">
    <text evidence="1">The sequence shown here is derived from an EMBL/GenBank/DDBJ whole genome shotgun (WGS) entry which is preliminary data.</text>
</comment>
<sequence>MALTQPVPPRTVVAQILRIQLLLHQGLIPHPRPPLREPTHLAPTLVQQRVPPAQRMHLPLPVPQAHLAPIRLVVQIQLPPLPPIQPLHPLLQVLQHPTLVHQRVRVDQQIPLRVAQGLPQTQLVPTLPVVQIHLQLLLQILPLHLPPQVQQHPTPVPQRVPLPQLLVQLAPILPVVQVRLLLPPLIPPLHLLPLVQQHPTLVHQRVPVDQLTPLLRPLLQQDPQDLPALTHPVAPRIPPTLHLRPLQQGQQALVQIRLAARIAQELRRVPALLAQRMLLLQDHPVPTRPVAQQVLPVPPRPRLPLVLVPIRALAVLPRVVQAHLVQVHLAALPTPRALLDRQRLLLPQDLQAPVQTQARARQALAVLAQMDRQQTPRQVQTPAQVQRTPLVLLPVQTQAQVLPLAPALTLDPLQALQLRHRVPRHLVLHPLLAAPHLPPLPVALLPRAGPRNEALKVAGARS</sequence>
<evidence type="ECO:0000313" key="2">
    <source>
        <dbReference type="Proteomes" id="UP001150238"/>
    </source>
</evidence>
<organism evidence="1 2">
    <name type="scientific">Lentinula lateritia</name>
    <dbReference type="NCBI Taxonomy" id="40482"/>
    <lineage>
        <taxon>Eukaryota</taxon>
        <taxon>Fungi</taxon>
        <taxon>Dikarya</taxon>
        <taxon>Basidiomycota</taxon>
        <taxon>Agaricomycotina</taxon>
        <taxon>Agaricomycetes</taxon>
        <taxon>Agaricomycetidae</taxon>
        <taxon>Agaricales</taxon>
        <taxon>Marasmiineae</taxon>
        <taxon>Omphalotaceae</taxon>
        <taxon>Lentinula</taxon>
    </lineage>
</organism>
<dbReference type="Proteomes" id="UP001150238">
    <property type="component" value="Unassembled WGS sequence"/>
</dbReference>
<reference evidence="1" key="1">
    <citation type="submission" date="2022-08" db="EMBL/GenBank/DDBJ databases">
        <authorList>
            <consortium name="DOE Joint Genome Institute"/>
            <person name="Min B."/>
            <person name="Riley R."/>
            <person name="Sierra-Patev S."/>
            <person name="Naranjo-Ortiz M."/>
            <person name="Looney B."/>
            <person name="Konkel Z."/>
            <person name="Slot J.C."/>
            <person name="Sakamoto Y."/>
            <person name="Steenwyk J.L."/>
            <person name="Rokas A."/>
            <person name="Carro J."/>
            <person name="Camarero S."/>
            <person name="Ferreira P."/>
            <person name="Molpeceres G."/>
            <person name="Ruiz-Duenas F.J."/>
            <person name="Serrano A."/>
            <person name="Henrissat B."/>
            <person name="Drula E."/>
            <person name="Hughes K.W."/>
            <person name="Mata J.L."/>
            <person name="Ishikawa N.K."/>
            <person name="Vargas-Isla R."/>
            <person name="Ushijima S."/>
            <person name="Smith C.A."/>
            <person name="Ahrendt S."/>
            <person name="Andreopoulos W."/>
            <person name="He G."/>
            <person name="Labutti K."/>
            <person name="Lipzen A."/>
            <person name="Ng V."/>
            <person name="Sandor L."/>
            <person name="Barry K."/>
            <person name="Martinez A.T."/>
            <person name="Xiao Y."/>
            <person name="Gibbons J.G."/>
            <person name="Terashima K."/>
            <person name="Hibbett D.S."/>
            <person name="Grigoriev I.V."/>
        </authorList>
    </citation>
    <scope>NUCLEOTIDE SEQUENCE</scope>
    <source>
        <strain evidence="1">Sp2 HRB7682 ss15</strain>
    </source>
</reference>
<dbReference type="AlphaFoldDB" id="A0A9W9AXD9"/>
<protein>
    <submittedName>
        <fullName evidence="1">Uncharacterized protein</fullName>
    </submittedName>
</protein>
<accession>A0A9W9AXD9</accession>
<proteinExistence type="predicted"/>